<proteinExistence type="predicted"/>
<evidence type="ECO:0000313" key="1">
    <source>
        <dbReference type="EMBL" id="MDX5983650.1"/>
    </source>
</evidence>
<accession>A0ABU4PJ36</accession>
<evidence type="ECO:0008006" key="3">
    <source>
        <dbReference type="Google" id="ProtNLM"/>
    </source>
</evidence>
<comment type="caution">
    <text evidence="1">The sequence shown here is derived from an EMBL/GenBank/DDBJ whole genome shotgun (WGS) entry which is preliminary data.</text>
</comment>
<dbReference type="Proteomes" id="UP001279660">
    <property type="component" value="Unassembled WGS sequence"/>
</dbReference>
<dbReference type="EMBL" id="JAWXXV010000001">
    <property type="protein sequence ID" value="MDX5983650.1"/>
    <property type="molecule type" value="Genomic_DNA"/>
</dbReference>
<sequence length="150" mass="15447">MKRVLSLLLLLILGVAIGGGAGYGAVLLFAKPGGGERKAAAPPAAEPPRSFVSSAKILAPLVFPDGRLAGYVNFDVSLEVAGDKAETVTSKLPLMLHAINMRTWRTPLATGPDGLLANIGGFRDVVRAASTEAFGAGTVKRIAITRAEPA</sequence>
<name>A0ABU4PJ36_9SPHN</name>
<dbReference type="RefSeq" id="WP_010404675.1">
    <property type="nucleotide sequence ID" value="NZ_JAWXXV010000001.1"/>
</dbReference>
<organism evidence="1 2">
    <name type="scientific">Sphingomonas echinoides</name>
    <dbReference type="NCBI Taxonomy" id="59803"/>
    <lineage>
        <taxon>Bacteria</taxon>
        <taxon>Pseudomonadati</taxon>
        <taxon>Pseudomonadota</taxon>
        <taxon>Alphaproteobacteria</taxon>
        <taxon>Sphingomonadales</taxon>
        <taxon>Sphingomonadaceae</taxon>
        <taxon>Sphingomonas</taxon>
    </lineage>
</organism>
<gene>
    <name evidence="1" type="ORF">SIL82_05205</name>
</gene>
<protein>
    <recommendedName>
        <fullName evidence="3">Flagellar basal body-associated protein FliL</fullName>
    </recommendedName>
</protein>
<reference evidence="1 2" key="1">
    <citation type="submission" date="2023-11" db="EMBL/GenBank/DDBJ databases">
        <title>MicrobeMod: A computational toolkit for identifying prokaryotic methylation and restriction-modification with nanopore sequencing.</title>
        <authorList>
            <person name="Crits-Christoph A."/>
            <person name="Kang S.C."/>
            <person name="Lee H."/>
            <person name="Ostrov N."/>
        </authorList>
    </citation>
    <scope>NUCLEOTIDE SEQUENCE [LARGE SCALE GENOMIC DNA]</scope>
    <source>
        <strain evidence="1 2">ATCC 14820</strain>
    </source>
</reference>
<evidence type="ECO:0000313" key="2">
    <source>
        <dbReference type="Proteomes" id="UP001279660"/>
    </source>
</evidence>
<keyword evidence="2" id="KW-1185">Reference proteome</keyword>